<dbReference type="PANTHER" id="PTHR10740">
    <property type="entry name" value="TRANSFORMING GROWTH FACTOR ALPHA"/>
    <property type="match status" value="1"/>
</dbReference>
<accession>A0AAD8GKQ9</accession>
<keyword evidence="2" id="KW-0964">Secreted</keyword>
<evidence type="ECO:0000256" key="4">
    <source>
        <dbReference type="ARBA" id="ARBA00022729"/>
    </source>
</evidence>
<dbReference type="Gene3D" id="2.10.25.10">
    <property type="entry name" value="Laminin"/>
    <property type="match status" value="1"/>
</dbReference>
<keyword evidence="8" id="KW-0472">Membrane</keyword>
<gene>
    <name evidence="11" type="primary">Areg</name>
    <name evidence="11" type="ORF">AOXY_G749</name>
</gene>
<feature type="signal peptide" evidence="9">
    <location>
        <begin position="1"/>
        <end position="20"/>
    </location>
</feature>
<keyword evidence="8" id="KW-1133">Transmembrane helix</keyword>
<dbReference type="GO" id="GO:0005615">
    <property type="term" value="C:extracellular space"/>
    <property type="evidence" value="ECO:0007669"/>
    <property type="project" value="TreeGrafter"/>
</dbReference>
<evidence type="ECO:0000256" key="9">
    <source>
        <dbReference type="SAM" id="SignalP"/>
    </source>
</evidence>
<evidence type="ECO:0000256" key="7">
    <source>
        <dbReference type="SAM" id="MobiDB-lite"/>
    </source>
</evidence>
<name>A0AAD8GKQ9_ACIOX</name>
<evidence type="ECO:0000256" key="3">
    <source>
        <dbReference type="ARBA" id="ARBA00022536"/>
    </source>
</evidence>
<reference evidence="11" key="1">
    <citation type="submission" date="2022-02" db="EMBL/GenBank/DDBJ databases">
        <title>Atlantic sturgeon de novo genome assembly.</title>
        <authorList>
            <person name="Stock M."/>
            <person name="Klopp C."/>
            <person name="Guiguen Y."/>
            <person name="Cabau C."/>
            <person name="Parinello H."/>
            <person name="Santidrian Yebra-Pimentel E."/>
            <person name="Kuhl H."/>
            <person name="Dirks R.P."/>
            <person name="Guessner J."/>
            <person name="Wuertz S."/>
            <person name="Du K."/>
            <person name="Schartl M."/>
        </authorList>
    </citation>
    <scope>NUCLEOTIDE SEQUENCE</scope>
    <source>
        <strain evidence="11">STURGEONOMICS-FGT-2020</strain>
        <tissue evidence="11">Whole blood</tissue>
    </source>
</reference>
<evidence type="ECO:0000313" key="11">
    <source>
        <dbReference type="EMBL" id="KAK1175985.1"/>
    </source>
</evidence>
<feature type="transmembrane region" description="Helical" evidence="8">
    <location>
        <begin position="180"/>
        <end position="202"/>
    </location>
</feature>
<dbReference type="SUPFAM" id="SSF57196">
    <property type="entry name" value="EGF/Laminin"/>
    <property type="match status" value="1"/>
</dbReference>
<evidence type="ECO:0000256" key="5">
    <source>
        <dbReference type="ARBA" id="ARBA00023157"/>
    </source>
</evidence>
<comment type="caution">
    <text evidence="6">Lacks conserved residue(s) required for the propagation of feature annotation.</text>
</comment>
<keyword evidence="8" id="KW-0812">Transmembrane</keyword>
<evidence type="ECO:0000256" key="1">
    <source>
        <dbReference type="ARBA" id="ARBA00004613"/>
    </source>
</evidence>
<feature type="region of interest" description="Disordered" evidence="7">
    <location>
        <begin position="84"/>
        <end position="118"/>
    </location>
</feature>
<dbReference type="EMBL" id="JAGXEW010000001">
    <property type="protein sequence ID" value="KAK1175985.1"/>
    <property type="molecule type" value="Genomic_DNA"/>
</dbReference>
<feature type="chain" id="PRO_5042265277" evidence="9">
    <location>
        <begin position="21"/>
        <end position="235"/>
    </location>
</feature>
<dbReference type="Proteomes" id="UP001230051">
    <property type="component" value="Unassembled WGS sequence"/>
</dbReference>
<dbReference type="GO" id="GO:0007173">
    <property type="term" value="P:epidermal growth factor receptor signaling pathway"/>
    <property type="evidence" value="ECO:0007669"/>
    <property type="project" value="TreeGrafter"/>
</dbReference>
<comment type="subcellular location">
    <subcellularLocation>
        <location evidence="1">Secreted</location>
    </subcellularLocation>
</comment>
<feature type="disulfide bond" evidence="6">
    <location>
        <begin position="151"/>
        <end position="160"/>
    </location>
</feature>
<sequence>MNRFTWTSLIFLVCLHRAISTDLQKEDSEGLLLTTTNYEQDGTRNYFSSGDSFEEEDDDTENIRDLSVPRDSLLGLDDDTVRVQPVVKPKESEGKGKKKKTRKRKNKQRNKDKKDNKKILTASPCTTTHSEYCIHGVCVHYENLNETTCICNREYSGERCGVQQLSSVIREDSIDATQSILVVIAVVLSLISFIAVVIIICAHCRAQKRFTELYHGGNEEKEKLQQDKGNSHIVV</sequence>
<dbReference type="GO" id="GO:0008284">
    <property type="term" value="P:positive regulation of cell population proliferation"/>
    <property type="evidence" value="ECO:0007669"/>
    <property type="project" value="TreeGrafter"/>
</dbReference>
<dbReference type="AlphaFoldDB" id="A0AAD8GKQ9"/>
<evidence type="ECO:0000259" key="10">
    <source>
        <dbReference type="PROSITE" id="PS50026"/>
    </source>
</evidence>
<dbReference type="PANTHER" id="PTHR10740:SF14">
    <property type="entry name" value="EGF-LIKE DOMAIN-CONTAINING PROTEIN"/>
    <property type="match status" value="1"/>
</dbReference>
<dbReference type="GO" id="GO:0005154">
    <property type="term" value="F:epidermal growth factor receptor binding"/>
    <property type="evidence" value="ECO:0007669"/>
    <property type="project" value="TreeGrafter"/>
</dbReference>
<keyword evidence="12" id="KW-1185">Reference proteome</keyword>
<keyword evidence="5 6" id="KW-1015">Disulfide bond</keyword>
<evidence type="ECO:0000256" key="2">
    <source>
        <dbReference type="ARBA" id="ARBA00022525"/>
    </source>
</evidence>
<evidence type="ECO:0000313" key="12">
    <source>
        <dbReference type="Proteomes" id="UP001230051"/>
    </source>
</evidence>
<dbReference type="PROSITE" id="PS50026">
    <property type="entry name" value="EGF_3"/>
    <property type="match status" value="1"/>
</dbReference>
<feature type="compositionally biased region" description="Basic residues" evidence="7">
    <location>
        <begin position="96"/>
        <end position="111"/>
    </location>
</feature>
<comment type="caution">
    <text evidence="11">The sequence shown here is derived from an EMBL/GenBank/DDBJ whole genome shotgun (WGS) entry which is preliminary data.</text>
</comment>
<keyword evidence="3 6" id="KW-0245">EGF-like domain</keyword>
<organism evidence="11 12">
    <name type="scientific">Acipenser oxyrinchus oxyrinchus</name>
    <dbReference type="NCBI Taxonomy" id="40147"/>
    <lineage>
        <taxon>Eukaryota</taxon>
        <taxon>Metazoa</taxon>
        <taxon>Chordata</taxon>
        <taxon>Craniata</taxon>
        <taxon>Vertebrata</taxon>
        <taxon>Euteleostomi</taxon>
        <taxon>Actinopterygii</taxon>
        <taxon>Chondrostei</taxon>
        <taxon>Acipenseriformes</taxon>
        <taxon>Acipenseridae</taxon>
        <taxon>Acipenser</taxon>
    </lineage>
</organism>
<evidence type="ECO:0000256" key="8">
    <source>
        <dbReference type="SAM" id="Phobius"/>
    </source>
</evidence>
<keyword evidence="4 9" id="KW-0732">Signal</keyword>
<dbReference type="GO" id="GO:0045840">
    <property type="term" value="P:positive regulation of mitotic nuclear division"/>
    <property type="evidence" value="ECO:0007669"/>
    <property type="project" value="TreeGrafter"/>
</dbReference>
<protein>
    <submittedName>
        <fullName evidence="11">Amphiregulin</fullName>
    </submittedName>
</protein>
<feature type="domain" description="EGF-like" evidence="10">
    <location>
        <begin position="121"/>
        <end position="161"/>
    </location>
</feature>
<dbReference type="GO" id="GO:0008083">
    <property type="term" value="F:growth factor activity"/>
    <property type="evidence" value="ECO:0007669"/>
    <property type="project" value="TreeGrafter"/>
</dbReference>
<evidence type="ECO:0000256" key="6">
    <source>
        <dbReference type="PROSITE-ProRule" id="PRU00076"/>
    </source>
</evidence>
<dbReference type="InterPro" id="IPR000742">
    <property type="entry name" value="EGF"/>
</dbReference>
<dbReference type="PROSITE" id="PS00022">
    <property type="entry name" value="EGF_1"/>
    <property type="match status" value="1"/>
</dbReference>
<proteinExistence type="predicted"/>